<dbReference type="CDD" id="cd01949">
    <property type="entry name" value="GGDEF"/>
    <property type="match status" value="1"/>
</dbReference>
<evidence type="ECO:0000259" key="2">
    <source>
        <dbReference type="PROSITE" id="PS50887"/>
    </source>
</evidence>
<evidence type="ECO:0000259" key="1">
    <source>
        <dbReference type="PROSITE" id="PS50883"/>
    </source>
</evidence>
<dbReference type="InterPro" id="IPR043128">
    <property type="entry name" value="Rev_trsase/Diguanyl_cyclase"/>
</dbReference>
<dbReference type="SUPFAM" id="SSF55073">
    <property type="entry name" value="Nucleotide cyclase"/>
    <property type="match status" value="1"/>
</dbReference>
<dbReference type="NCBIfam" id="TIGR00254">
    <property type="entry name" value="GGDEF"/>
    <property type="match status" value="1"/>
</dbReference>
<dbReference type="InterPro" id="IPR013655">
    <property type="entry name" value="PAS_fold_3"/>
</dbReference>
<dbReference type="SMART" id="SM00052">
    <property type="entry name" value="EAL"/>
    <property type="match status" value="1"/>
</dbReference>
<dbReference type="CDD" id="cd01948">
    <property type="entry name" value="EAL"/>
    <property type="match status" value="1"/>
</dbReference>
<dbReference type="PROSITE" id="PS50887">
    <property type="entry name" value="GGDEF"/>
    <property type="match status" value="1"/>
</dbReference>
<protein>
    <submittedName>
        <fullName evidence="3">Bifunctional diguanylate cyclase/phosphodiesterase</fullName>
    </submittedName>
</protein>
<reference evidence="4" key="1">
    <citation type="journal article" date="2019" name="Int. J. Syst. Evol. Microbiol.">
        <title>The Global Catalogue of Microorganisms (GCM) 10K type strain sequencing project: providing services to taxonomists for standard genome sequencing and annotation.</title>
        <authorList>
            <consortium name="The Broad Institute Genomics Platform"/>
            <consortium name="The Broad Institute Genome Sequencing Center for Infectious Disease"/>
            <person name="Wu L."/>
            <person name="Ma J."/>
        </authorList>
    </citation>
    <scope>NUCLEOTIDE SEQUENCE [LARGE SCALE GENOMIC DNA]</scope>
    <source>
        <strain evidence="4">IBRC 10765</strain>
    </source>
</reference>
<dbReference type="InterPro" id="IPR000160">
    <property type="entry name" value="GGDEF_dom"/>
</dbReference>
<dbReference type="Pfam" id="PF00563">
    <property type="entry name" value="EAL"/>
    <property type="match status" value="1"/>
</dbReference>
<dbReference type="RefSeq" id="WP_380694197.1">
    <property type="nucleotide sequence ID" value="NZ_JBHRYR010000002.1"/>
</dbReference>
<dbReference type="InterPro" id="IPR035965">
    <property type="entry name" value="PAS-like_dom_sf"/>
</dbReference>
<evidence type="ECO:0000313" key="3">
    <source>
        <dbReference type="EMBL" id="MFC3852251.1"/>
    </source>
</evidence>
<dbReference type="SUPFAM" id="SSF55785">
    <property type="entry name" value="PYP-like sensor domain (PAS domain)"/>
    <property type="match status" value="1"/>
</dbReference>
<dbReference type="Proteomes" id="UP001595617">
    <property type="component" value="Unassembled WGS sequence"/>
</dbReference>
<dbReference type="Pfam" id="PF00990">
    <property type="entry name" value="GGDEF"/>
    <property type="match status" value="1"/>
</dbReference>
<feature type="domain" description="GGDEF" evidence="2">
    <location>
        <begin position="304"/>
        <end position="441"/>
    </location>
</feature>
<keyword evidence="4" id="KW-1185">Reference proteome</keyword>
<dbReference type="Gene3D" id="3.20.20.450">
    <property type="entry name" value="EAL domain"/>
    <property type="match status" value="1"/>
</dbReference>
<evidence type="ECO:0000313" key="4">
    <source>
        <dbReference type="Proteomes" id="UP001595617"/>
    </source>
</evidence>
<dbReference type="InterPro" id="IPR001633">
    <property type="entry name" value="EAL_dom"/>
</dbReference>
<feature type="domain" description="EAL" evidence="1">
    <location>
        <begin position="450"/>
        <end position="704"/>
    </location>
</feature>
<dbReference type="PANTHER" id="PTHR44757">
    <property type="entry name" value="DIGUANYLATE CYCLASE DGCP"/>
    <property type="match status" value="1"/>
</dbReference>
<dbReference type="Gene3D" id="3.30.70.270">
    <property type="match status" value="1"/>
</dbReference>
<dbReference type="InterPro" id="IPR052155">
    <property type="entry name" value="Biofilm_reg_signaling"/>
</dbReference>
<dbReference type="SUPFAM" id="SSF141868">
    <property type="entry name" value="EAL domain-like"/>
    <property type="match status" value="1"/>
</dbReference>
<proteinExistence type="predicted"/>
<name>A0ABV7ZVR4_9GAMM</name>
<sequence length="711" mass="80082">MLETGNEATTESAEPSRSSLYESVFRLILEEVHIWQLERDESGAIKTWRLLNANPVALKNWGKRLSDIKGKTTNEIFNGVDAVNTFLPIVEKIFREKKPYTWEVYFEGTDQTLQMTSIPIDDAFISTGFDVSHIRRSERDLRVAQERLLLATEAAHIGIWEYDLSSHALTWDNSMYKIYGVDQSATEIPYNTWEKGVHPEDRAKATFDLEKSIKNERDFESDFRIICQDTQKIKYIHAHAVYKSGNGEESDRLIGVNIDVSDQKKAQQEIEVLAYFDTLTGLPNRGMIEKQLCQSIALSERTKTNSALIFINIDSLKKINDTAGHTIGDELLSAFGKRVNAEIRPADTFGRFGGDEFIIILNNLNKHLPTAIHFSNEFAHNIVELLQTPFELSHAYETISASFGITLFNGVKSVGEILREADLAMHMAKGSGRNRIHFYDPAMQKLFIERVQIENELMDALTNGQIDVHYQLQVNDDGSIRGAEALARWQHPTKGFISPDTFIPIAEVTGKIQALGAWIFTRACSDFKNHIQAYADDDFVISINVSSIQIFESDFTEVILSQIKQIGINPAQVKLEITESAIIDRPELTHQKMLSLKKHGVQFSLDDFGTGYSSLTCLKNLPVDELKIDKTFVSDILLDIHSSAIAQTVIVLAKSLGLQVVAEGIEQSTQKIALQNLGCRIFQGYLFSKPLPLSEFLTLIKTIQRAQPAPY</sequence>
<dbReference type="InterPro" id="IPR035919">
    <property type="entry name" value="EAL_sf"/>
</dbReference>
<gene>
    <name evidence="3" type="ORF">ACFOOG_05320</name>
</gene>
<dbReference type="PROSITE" id="PS50883">
    <property type="entry name" value="EAL"/>
    <property type="match status" value="1"/>
</dbReference>
<dbReference type="InterPro" id="IPR029787">
    <property type="entry name" value="Nucleotide_cyclase"/>
</dbReference>
<accession>A0ABV7ZVR4</accession>
<dbReference type="PANTHER" id="PTHR44757:SF2">
    <property type="entry name" value="BIOFILM ARCHITECTURE MAINTENANCE PROTEIN MBAA"/>
    <property type="match status" value="1"/>
</dbReference>
<dbReference type="Gene3D" id="3.30.450.20">
    <property type="entry name" value="PAS domain"/>
    <property type="match status" value="1"/>
</dbReference>
<organism evidence="3 4">
    <name type="scientific">Saccharospirillum mangrovi</name>
    <dbReference type="NCBI Taxonomy" id="2161747"/>
    <lineage>
        <taxon>Bacteria</taxon>
        <taxon>Pseudomonadati</taxon>
        <taxon>Pseudomonadota</taxon>
        <taxon>Gammaproteobacteria</taxon>
        <taxon>Oceanospirillales</taxon>
        <taxon>Saccharospirillaceae</taxon>
        <taxon>Saccharospirillum</taxon>
    </lineage>
</organism>
<dbReference type="Pfam" id="PF08447">
    <property type="entry name" value="PAS_3"/>
    <property type="match status" value="1"/>
</dbReference>
<comment type="caution">
    <text evidence="3">The sequence shown here is derived from an EMBL/GenBank/DDBJ whole genome shotgun (WGS) entry which is preliminary data.</text>
</comment>
<dbReference type="EMBL" id="JBHRYR010000002">
    <property type="protein sequence ID" value="MFC3852251.1"/>
    <property type="molecule type" value="Genomic_DNA"/>
</dbReference>
<dbReference type="SMART" id="SM00267">
    <property type="entry name" value="GGDEF"/>
    <property type="match status" value="1"/>
</dbReference>